<dbReference type="InterPro" id="IPR036770">
    <property type="entry name" value="Ankyrin_rpt-contain_sf"/>
</dbReference>
<dbReference type="Gene3D" id="1.25.40.20">
    <property type="entry name" value="Ankyrin repeat-containing domain"/>
    <property type="match status" value="2"/>
</dbReference>
<dbReference type="PANTHER" id="PTHR24177:SF329">
    <property type="entry name" value="ANKYRIN REPEAT PROTEIN"/>
    <property type="match status" value="1"/>
</dbReference>
<dbReference type="SMART" id="SM00248">
    <property type="entry name" value="ANK"/>
    <property type="match status" value="5"/>
</dbReference>
<dbReference type="InterPro" id="IPR025314">
    <property type="entry name" value="DUF4219"/>
</dbReference>
<feature type="domain" description="DUF4219" evidence="3">
    <location>
        <begin position="16"/>
        <end position="42"/>
    </location>
</feature>
<accession>A0AAQ3NGY5</accession>
<evidence type="ECO:0000259" key="3">
    <source>
        <dbReference type="Pfam" id="PF13961"/>
    </source>
</evidence>
<comment type="subcellular location">
    <subcellularLocation>
        <location evidence="1">Cell membrane</location>
        <topology evidence="1">Peripheral membrane protein</topology>
        <orientation evidence="1">Cytoplasmic side</orientation>
    </subcellularLocation>
</comment>
<dbReference type="InterPro" id="IPR026961">
    <property type="entry name" value="PGG_dom"/>
</dbReference>
<dbReference type="AlphaFoldDB" id="A0AAQ3NGY5"/>
<feature type="transmembrane region" description="Helical" evidence="2">
    <location>
        <begin position="646"/>
        <end position="670"/>
    </location>
</feature>
<keyword evidence="2" id="KW-0472">Membrane</keyword>
<sequence length="707" mass="79889">MESIGVASRGIVREVLTRYNYQEWKIQMKCYLRGENLWDVVESSSVSTPIDAQRDSKALHIIQLSCAPNIFDQIKHFQTAHIAWNHLARVCRSEFKVHQHILHGVVSDVSEHKALYKLVETGDWKGTSSYLKGQPNAIFWSPPSARTVLHVATIEGHMNIVERLVVLGKKQLVEMQDKDGNTALALAAGYTGNVNIASSMVKVEGGEEVLAIENKEGEIPLLLAANSGRKRMTRYLFLKTPSHVIDQQSSHNRLLLLERCIRAHIFDVALKLFKSYPERPIESLPFLHELARMPSAYSPASQIIFDSEYSCISLGFDLLNMLLCVRVLFLEVFGSSVVVLDSWGGCRFLHERRQGRRWCTPCDFDNYVHVWKECGSQLRDALVYDAMLEAAKHGNVEFINAMREANHDLLWAIDNHGRDIFSYAVLHRKHNVFQLMHTLCRNIDIINYSTDMFGNNLLHLAAPLGPLSDLNLRPGAALQMQREIQWFKAVEEVVHVKCREAKNEEGKKPEEIFIETHKELLKDGEKWAKETAGTFAIVGGLVITVMFAAVFTVPGGLHQDTGKPLSIKEKAFTVFIVADVISLVASIITVLIYINLQTSRYAPTDFLQRLPIKIMSGLGFLSLSLMSMMIAFCSAVGIVLQKSWLYSHFFVGIVILAGIPFILVPSQIIFQIFQFTKSNPITGHQKSTFTGRTPFLVFEALKYHFKY</sequence>
<dbReference type="PANTHER" id="PTHR24177">
    <property type="entry name" value="CASKIN"/>
    <property type="match status" value="1"/>
</dbReference>
<name>A0AAQ3NGY5_VIGMU</name>
<evidence type="ECO:0000313" key="6">
    <source>
        <dbReference type="Proteomes" id="UP001374535"/>
    </source>
</evidence>
<dbReference type="Pfam" id="PF12796">
    <property type="entry name" value="Ank_2"/>
    <property type="match status" value="1"/>
</dbReference>
<dbReference type="Proteomes" id="UP001374535">
    <property type="component" value="Chromosome 5"/>
</dbReference>
<organism evidence="5 6">
    <name type="scientific">Vigna mungo</name>
    <name type="common">Black gram</name>
    <name type="synonym">Phaseolus mungo</name>
    <dbReference type="NCBI Taxonomy" id="3915"/>
    <lineage>
        <taxon>Eukaryota</taxon>
        <taxon>Viridiplantae</taxon>
        <taxon>Streptophyta</taxon>
        <taxon>Embryophyta</taxon>
        <taxon>Tracheophyta</taxon>
        <taxon>Spermatophyta</taxon>
        <taxon>Magnoliopsida</taxon>
        <taxon>eudicotyledons</taxon>
        <taxon>Gunneridae</taxon>
        <taxon>Pentapetalae</taxon>
        <taxon>rosids</taxon>
        <taxon>fabids</taxon>
        <taxon>Fabales</taxon>
        <taxon>Fabaceae</taxon>
        <taxon>Papilionoideae</taxon>
        <taxon>50 kb inversion clade</taxon>
        <taxon>NPAAA clade</taxon>
        <taxon>indigoferoid/millettioid clade</taxon>
        <taxon>Phaseoleae</taxon>
        <taxon>Vigna</taxon>
    </lineage>
</organism>
<dbReference type="InterPro" id="IPR002110">
    <property type="entry name" value="Ankyrin_rpt"/>
</dbReference>
<feature type="transmembrane region" description="Helical" evidence="2">
    <location>
        <begin position="571"/>
        <end position="596"/>
    </location>
</feature>
<gene>
    <name evidence="5" type="ORF">V8G54_014111</name>
</gene>
<dbReference type="GO" id="GO:0005886">
    <property type="term" value="C:plasma membrane"/>
    <property type="evidence" value="ECO:0007669"/>
    <property type="project" value="UniProtKB-SubCell"/>
</dbReference>
<keyword evidence="2" id="KW-0812">Transmembrane</keyword>
<keyword evidence="2" id="KW-1133">Transmembrane helix</keyword>
<evidence type="ECO:0000256" key="2">
    <source>
        <dbReference type="SAM" id="Phobius"/>
    </source>
</evidence>
<protein>
    <recommendedName>
        <fullName evidence="7">PGG domain-containing protein</fullName>
    </recommendedName>
</protein>
<keyword evidence="6" id="KW-1185">Reference proteome</keyword>
<evidence type="ECO:0008006" key="7">
    <source>
        <dbReference type="Google" id="ProtNLM"/>
    </source>
</evidence>
<dbReference type="SUPFAM" id="SSF48403">
    <property type="entry name" value="Ankyrin repeat"/>
    <property type="match status" value="1"/>
</dbReference>
<feature type="transmembrane region" description="Helical" evidence="2">
    <location>
        <begin position="532"/>
        <end position="551"/>
    </location>
</feature>
<dbReference type="EMBL" id="CP144696">
    <property type="protein sequence ID" value="WVZ09581.1"/>
    <property type="molecule type" value="Genomic_DNA"/>
</dbReference>
<reference evidence="5 6" key="1">
    <citation type="journal article" date="2023" name="Life. Sci Alliance">
        <title>Evolutionary insights into 3D genome organization and epigenetic landscape of Vigna mungo.</title>
        <authorList>
            <person name="Junaid A."/>
            <person name="Singh B."/>
            <person name="Bhatia S."/>
        </authorList>
    </citation>
    <scope>NUCLEOTIDE SEQUENCE [LARGE SCALE GENOMIC DNA]</scope>
    <source>
        <strain evidence="5">Urdbean</strain>
    </source>
</reference>
<feature type="transmembrane region" description="Helical" evidence="2">
    <location>
        <begin position="318"/>
        <end position="343"/>
    </location>
</feature>
<dbReference type="Pfam" id="PF13962">
    <property type="entry name" value="PGG"/>
    <property type="match status" value="1"/>
</dbReference>
<dbReference type="Pfam" id="PF13961">
    <property type="entry name" value="DUF4219"/>
    <property type="match status" value="1"/>
</dbReference>
<feature type="domain" description="PGG" evidence="4">
    <location>
        <begin position="525"/>
        <end position="636"/>
    </location>
</feature>
<feature type="transmembrane region" description="Helical" evidence="2">
    <location>
        <begin position="617"/>
        <end position="640"/>
    </location>
</feature>
<evidence type="ECO:0000259" key="4">
    <source>
        <dbReference type="Pfam" id="PF13962"/>
    </source>
</evidence>
<proteinExistence type="predicted"/>
<evidence type="ECO:0000256" key="1">
    <source>
        <dbReference type="ARBA" id="ARBA00004413"/>
    </source>
</evidence>
<evidence type="ECO:0000313" key="5">
    <source>
        <dbReference type="EMBL" id="WVZ09581.1"/>
    </source>
</evidence>